<protein>
    <submittedName>
        <fullName evidence="7">Uncharacterized protein</fullName>
    </submittedName>
</protein>
<evidence type="ECO:0000256" key="4">
    <source>
        <dbReference type="ARBA" id="ARBA00023242"/>
    </source>
</evidence>
<dbReference type="GO" id="GO:0051301">
    <property type="term" value="P:cell division"/>
    <property type="evidence" value="ECO:0007669"/>
    <property type="project" value="UniProtKB-KW"/>
</dbReference>
<dbReference type="Proteomes" id="UP000613580">
    <property type="component" value="Unassembled WGS sequence"/>
</dbReference>
<evidence type="ECO:0000256" key="3">
    <source>
        <dbReference type="ARBA" id="ARBA00022776"/>
    </source>
</evidence>
<accession>A0A8H6SJ93</accession>
<dbReference type="GO" id="GO:0000785">
    <property type="term" value="C:chromatin"/>
    <property type="evidence" value="ECO:0007669"/>
    <property type="project" value="TreeGrafter"/>
</dbReference>
<reference evidence="7" key="1">
    <citation type="submission" date="2020-05" db="EMBL/GenBank/DDBJ databases">
        <title>Mycena genomes resolve the evolution of fungal bioluminescence.</title>
        <authorList>
            <person name="Tsai I.J."/>
        </authorList>
    </citation>
    <scope>NUCLEOTIDE SEQUENCE</scope>
    <source>
        <strain evidence="7">110903Hualien_Pintung</strain>
    </source>
</reference>
<feature type="compositionally biased region" description="Basic residues" evidence="6">
    <location>
        <begin position="1182"/>
        <end position="1192"/>
    </location>
</feature>
<evidence type="ECO:0000256" key="5">
    <source>
        <dbReference type="ARBA" id="ARBA00023306"/>
    </source>
</evidence>
<dbReference type="InterPro" id="IPR011989">
    <property type="entry name" value="ARM-like"/>
</dbReference>
<organism evidence="7 8">
    <name type="scientific">Mycena chlorophos</name>
    <name type="common">Agaric fungus</name>
    <name type="synonym">Agaricus chlorophos</name>
    <dbReference type="NCBI Taxonomy" id="658473"/>
    <lineage>
        <taxon>Eukaryota</taxon>
        <taxon>Fungi</taxon>
        <taxon>Dikarya</taxon>
        <taxon>Basidiomycota</taxon>
        <taxon>Agaricomycotina</taxon>
        <taxon>Agaricomycetes</taxon>
        <taxon>Agaricomycetidae</taxon>
        <taxon>Agaricales</taxon>
        <taxon>Marasmiineae</taxon>
        <taxon>Mycenaceae</taxon>
        <taxon>Mycena</taxon>
    </lineage>
</organism>
<evidence type="ECO:0000313" key="7">
    <source>
        <dbReference type="EMBL" id="KAF7300710.1"/>
    </source>
</evidence>
<dbReference type="CDD" id="cd19953">
    <property type="entry name" value="PDS5"/>
    <property type="match status" value="1"/>
</dbReference>
<dbReference type="SUPFAM" id="SSF48371">
    <property type="entry name" value="ARM repeat"/>
    <property type="match status" value="2"/>
</dbReference>
<dbReference type="Pfam" id="PF20168">
    <property type="entry name" value="PDS5"/>
    <property type="match status" value="2"/>
</dbReference>
<evidence type="ECO:0000313" key="8">
    <source>
        <dbReference type="Proteomes" id="UP000613580"/>
    </source>
</evidence>
<dbReference type="OrthoDB" id="200660at2759"/>
<dbReference type="InterPro" id="IPR039776">
    <property type="entry name" value="Pds5"/>
</dbReference>
<dbReference type="Gene3D" id="1.25.10.10">
    <property type="entry name" value="Leucine-rich Repeat Variant"/>
    <property type="match status" value="2"/>
</dbReference>
<evidence type="ECO:0000256" key="2">
    <source>
        <dbReference type="ARBA" id="ARBA00022618"/>
    </source>
</evidence>
<keyword evidence="2" id="KW-0132">Cell division</keyword>
<feature type="region of interest" description="Disordered" evidence="6">
    <location>
        <begin position="1399"/>
        <end position="1428"/>
    </location>
</feature>
<feature type="region of interest" description="Disordered" evidence="6">
    <location>
        <begin position="1093"/>
        <end position="1197"/>
    </location>
</feature>
<dbReference type="PANTHER" id="PTHR12663:SF0">
    <property type="entry name" value="PRECOCIOUS DISSOCIATION OF SISTERS 5, ISOFORM A"/>
    <property type="match status" value="1"/>
</dbReference>
<feature type="compositionally biased region" description="Basic and acidic residues" evidence="6">
    <location>
        <begin position="1146"/>
        <end position="1158"/>
    </location>
</feature>
<feature type="compositionally biased region" description="Acidic residues" evidence="6">
    <location>
        <begin position="1165"/>
        <end position="1175"/>
    </location>
</feature>
<dbReference type="GO" id="GO:0006281">
    <property type="term" value="P:DNA repair"/>
    <property type="evidence" value="ECO:0007669"/>
    <property type="project" value="TreeGrafter"/>
</dbReference>
<feature type="compositionally biased region" description="Acidic residues" evidence="6">
    <location>
        <begin position="1407"/>
        <end position="1421"/>
    </location>
</feature>
<gene>
    <name evidence="7" type="ORF">HMN09_00956800</name>
</gene>
<comment type="caution">
    <text evidence="7">The sequence shown here is derived from an EMBL/GenBank/DDBJ whole genome shotgun (WGS) entry which is preliminary data.</text>
</comment>
<dbReference type="InterPro" id="IPR016024">
    <property type="entry name" value="ARM-type_fold"/>
</dbReference>
<evidence type="ECO:0000256" key="6">
    <source>
        <dbReference type="SAM" id="MobiDB-lite"/>
    </source>
</evidence>
<keyword evidence="4" id="KW-0539">Nucleus</keyword>
<dbReference type="EMBL" id="JACAZE010000013">
    <property type="protein sequence ID" value="KAF7300710.1"/>
    <property type="molecule type" value="Genomic_DNA"/>
</dbReference>
<feature type="compositionally biased region" description="Basic and acidic residues" evidence="6">
    <location>
        <begin position="1096"/>
        <end position="1109"/>
    </location>
</feature>
<keyword evidence="8" id="KW-1185">Reference proteome</keyword>
<dbReference type="GO" id="GO:0007064">
    <property type="term" value="P:mitotic sister chromatid cohesion"/>
    <property type="evidence" value="ECO:0007669"/>
    <property type="project" value="InterPro"/>
</dbReference>
<proteinExistence type="predicted"/>
<comment type="subcellular location">
    <subcellularLocation>
        <location evidence="1">Nucleus</location>
    </subcellularLocation>
</comment>
<dbReference type="PANTHER" id="PTHR12663">
    <property type="entry name" value="ANDROGEN INDUCED INHIBITOR OF PROLIFERATION AS3 / PDS5-RELATED"/>
    <property type="match status" value="1"/>
</dbReference>
<dbReference type="GO" id="GO:0005634">
    <property type="term" value="C:nucleus"/>
    <property type="evidence" value="ECO:0007669"/>
    <property type="project" value="UniProtKB-SubCell"/>
</dbReference>
<keyword evidence="3" id="KW-0498">Mitosis</keyword>
<name>A0A8H6SJ93_MYCCL</name>
<sequence length="1451" mass="163259">MAPATRHKLAFRGKLVEKGQTVDALIKKLQSLHNELAAADQEQFDPASLSTVRKDLIDKPILLHKDKGAELRDIFQFFFRQLNNNLKGHDPAYYTEYYHLLQSLAEVKSVVLVCDLPNADDIIKEVFTSFFQMVQRDLQKKVEMFLAEILIALIDEAQTIPTDVLDLIMSQFKDKQAFLEQPSYRLAVQVCNATADKLQRHVSQYFAEIMVADREDDYEDVRVAHELVKRLYHSCPSLLHSVIPQLEQELQADDVQIRLICTQVLGQMFADKTTGIELTTKYKTTWEAWLKRRNDKAPAVRLRFVEAARGLLDSAYDVQRETIELALRDKLIDPDEKVRAGASRLYGQLDYETALHHVSVEQLHQLGGRGADKKPAVRQEALRALGRLYSLAYPEIESRDASAITHFGWIPNVLISHLKIANDNRQLVHDIFDEFILPLPSASASTSKTAEVDEAAWTDRLLIVFAYLDDEPAKNVVLAFTGVQRNRPTIWDHFLESCIANNGGVIDENEAAVKHKLAQVVKYIASSTSDPHKTAEDLNAFAKLNEQRLYKLIKTCMDPQTDVKGLVKALTEFSKRIENLSAPIAPTMNWVIRRSSLMLFNTSSIPTLLKRLQKSNNEIIADTAFRLLGFAAKHYPALYRAHVSEIVKGIAGDKEKQPRLVEVSLQALAELMRQGQDDKAVPLDKRTVERIQRLATEGTFRQAKFAARFLAFSKRPSMCLEVVETISEGMQDATPEVLVAYVASLSQFARHAPDAFEHKSEVLVAFLVNGLIMVGTQPLDDEMDTEEEWADESEISDNLRAKIYAIKTLRNRALAHVGTENAVAIAKPVLKMLVTLLQNNGSTRAEVEDDKKVMSRMRLYAALSLLHLAQEKKYADLIAPRFLKLALVVQDSCFDVRLGFLKKMITIAAAATNKRPFPALYNVIPFLTVHDPETEVQDMAKSYIRGSLTKVAVAKQLQVLELVFLRLLHVLAHHPDFGKSEDEMLDIAKYIQFYINQVGTPDTISLLYLLAMKGKTVRDADDQYTENLYITSELAQELIKIWAHNNNLNIATYPGHVKLPKDLFVQLGKEKGKEVMSHVYLPEEMQAWVKDQYTSTKEKKERDRKERAAAKRKAPPKATNGDGGAAPKRRRRRSGRTDDDESGTDASDHEMEDGERSSEPPAVPMDEDEESEPDDGEVKLGRGQRSKAKRKQARCEEKCQTRLTELRGLIHGWEGICMSGSLWDEKTETTFYYSSFTRIQGRMLRGTIAYLEDLEANKQLTHDILVAAGVPLPDPIPPSGLDAHFRPIIVDALQVLRSWRRQPTDTDGSMFSRMFGGSQRLEGRSVVQESQYPITEMLNAPFFIEKVSSLDGVCPSELVQLGLVPAFVALEATEDRMGINNEGSKAMVDTLDRIERFTDWEGCGGGDVEDSDDEDEAEEEKEEKPQLTTAQALRAVFAACAGDPESSVVAA</sequence>
<keyword evidence="5" id="KW-0131">Cell cycle</keyword>
<evidence type="ECO:0000256" key="1">
    <source>
        <dbReference type="ARBA" id="ARBA00004123"/>
    </source>
</evidence>